<evidence type="ECO:0000313" key="2">
    <source>
        <dbReference type="Proteomes" id="UP000821865"/>
    </source>
</evidence>
<protein>
    <submittedName>
        <fullName evidence="1">Uncharacterized protein</fullName>
    </submittedName>
</protein>
<gene>
    <name evidence="1" type="ORF">HPB49_019269</name>
</gene>
<organism evidence="1 2">
    <name type="scientific">Dermacentor silvarum</name>
    <name type="common">Tick</name>
    <dbReference type="NCBI Taxonomy" id="543639"/>
    <lineage>
        <taxon>Eukaryota</taxon>
        <taxon>Metazoa</taxon>
        <taxon>Ecdysozoa</taxon>
        <taxon>Arthropoda</taxon>
        <taxon>Chelicerata</taxon>
        <taxon>Arachnida</taxon>
        <taxon>Acari</taxon>
        <taxon>Parasitiformes</taxon>
        <taxon>Ixodida</taxon>
        <taxon>Ixodoidea</taxon>
        <taxon>Ixodidae</taxon>
        <taxon>Rhipicephalinae</taxon>
        <taxon>Dermacentor</taxon>
    </lineage>
</organism>
<evidence type="ECO:0000313" key="1">
    <source>
        <dbReference type="EMBL" id="KAH7950066.1"/>
    </source>
</evidence>
<proteinExistence type="predicted"/>
<name>A0ACB8CSJ3_DERSI</name>
<dbReference type="Proteomes" id="UP000821865">
    <property type="component" value="Chromosome 5"/>
</dbReference>
<sequence>MDEYDVFWGTVDHVLQNFDLTCPCREHKNDAVAKILHYYVGMRMGQHCSSEAQNRQKMAQEKKKLSRLAKD</sequence>
<accession>A0ACB8CSJ3</accession>
<comment type="caution">
    <text evidence="1">The sequence shown here is derived from an EMBL/GenBank/DDBJ whole genome shotgun (WGS) entry which is preliminary data.</text>
</comment>
<keyword evidence="2" id="KW-1185">Reference proteome</keyword>
<dbReference type="EMBL" id="CM023474">
    <property type="protein sequence ID" value="KAH7950066.1"/>
    <property type="molecule type" value="Genomic_DNA"/>
</dbReference>
<reference evidence="1" key="1">
    <citation type="submission" date="2020-05" db="EMBL/GenBank/DDBJ databases">
        <title>Large-scale comparative analyses of tick genomes elucidate their genetic diversity and vector capacities.</title>
        <authorList>
            <person name="Jia N."/>
            <person name="Wang J."/>
            <person name="Shi W."/>
            <person name="Du L."/>
            <person name="Sun Y."/>
            <person name="Zhan W."/>
            <person name="Jiang J."/>
            <person name="Wang Q."/>
            <person name="Zhang B."/>
            <person name="Ji P."/>
            <person name="Sakyi L.B."/>
            <person name="Cui X."/>
            <person name="Yuan T."/>
            <person name="Jiang B."/>
            <person name="Yang W."/>
            <person name="Lam T.T.-Y."/>
            <person name="Chang Q."/>
            <person name="Ding S."/>
            <person name="Wang X."/>
            <person name="Zhu J."/>
            <person name="Ruan X."/>
            <person name="Zhao L."/>
            <person name="Wei J."/>
            <person name="Que T."/>
            <person name="Du C."/>
            <person name="Cheng J."/>
            <person name="Dai P."/>
            <person name="Han X."/>
            <person name="Huang E."/>
            <person name="Gao Y."/>
            <person name="Liu J."/>
            <person name="Shao H."/>
            <person name="Ye R."/>
            <person name="Li L."/>
            <person name="Wei W."/>
            <person name="Wang X."/>
            <person name="Wang C."/>
            <person name="Yang T."/>
            <person name="Huo Q."/>
            <person name="Li W."/>
            <person name="Guo W."/>
            <person name="Chen H."/>
            <person name="Zhou L."/>
            <person name="Ni X."/>
            <person name="Tian J."/>
            <person name="Zhou Y."/>
            <person name="Sheng Y."/>
            <person name="Liu T."/>
            <person name="Pan Y."/>
            <person name="Xia L."/>
            <person name="Li J."/>
            <person name="Zhao F."/>
            <person name="Cao W."/>
        </authorList>
    </citation>
    <scope>NUCLEOTIDE SEQUENCE</scope>
    <source>
        <strain evidence="1">Dsil-2018</strain>
    </source>
</reference>